<evidence type="ECO:0000256" key="9">
    <source>
        <dbReference type="ARBA" id="ARBA00023027"/>
    </source>
</evidence>
<dbReference type="InterPro" id="IPR040131">
    <property type="entry name" value="MnmG_N"/>
</dbReference>
<dbReference type="Pfam" id="PF21680">
    <property type="entry name" value="GIDA_C_1st"/>
    <property type="match status" value="1"/>
</dbReference>
<keyword evidence="6 12" id="KW-0285">Flavoprotein</keyword>
<evidence type="ECO:0000256" key="8">
    <source>
        <dbReference type="ARBA" id="ARBA00022827"/>
    </source>
</evidence>
<evidence type="ECO:0000259" key="13">
    <source>
        <dbReference type="SMART" id="SM01228"/>
    </source>
</evidence>
<evidence type="ECO:0000256" key="11">
    <source>
        <dbReference type="ARBA" id="ARBA00031800"/>
    </source>
</evidence>
<dbReference type="InterPro" id="IPR002218">
    <property type="entry name" value="MnmG-rel"/>
</dbReference>
<proteinExistence type="inferred from homology"/>
<evidence type="ECO:0000256" key="7">
    <source>
        <dbReference type="ARBA" id="ARBA00022694"/>
    </source>
</evidence>
<dbReference type="HAMAP" id="MF_00129">
    <property type="entry name" value="MnmG_GidA"/>
    <property type="match status" value="1"/>
</dbReference>
<dbReference type="Gene3D" id="3.50.50.60">
    <property type="entry name" value="FAD/NAD(P)-binding domain"/>
    <property type="match status" value="2"/>
</dbReference>
<dbReference type="PROSITE" id="PS01280">
    <property type="entry name" value="GIDA_1"/>
    <property type="match status" value="1"/>
</dbReference>
<evidence type="ECO:0000256" key="2">
    <source>
        <dbReference type="ARBA" id="ARBA00003717"/>
    </source>
</evidence>
<dbReference type="SUPFAM" id="SSF51905">
    <property type="entry name" value="FAD/NAD(P)-binding domain"/>
    <property type="match status" value="1"/>
</dbReference>
<dbReference type="InterPro" id="IPR004416">
    <property type="entry name" value="MnmG"/>
</dbReference>
<dbReference type="Pfam" id="PF13932">
    <property type="entry name" value="SAM_GIDA_C"/>
    <property type="match status" value="1"/>
</dbReference>
<comment type="caution">
    <text evidence="12">Lacks conserved residue(s) required for the propagation of feature annotation.</text>
</comment>
<evidence type="ECO:0000256" key="5">
    <source>
        <dbReference type="ARBA" id="ARBA00022490"/>
    </source>
</evidence>
<keyword evidence="5 12" id="KW-0963">Cytoplasm</keyword>
<dbReference type="InterPro" id="IPR049312">
    <property type="entry name" value="GIDA_C_N"/>
</dbReference>
<feature type="binding site" evidence="12">
    <location>
        <begin position="26"/>
        <end position="31"/>
    </location>
    <ligand>
        <name>FAD</name>
        <dbReference type="ChEBI" id="CHEBI:57692"/>
    </ligand>
</feature>
<comment type="cofactor">
    <cofactor evidence="1 12">
        <name>FAD</name>
        <dbReference type="ChEBI" id="CHEBI:57692"/>
    </cofactor>
</comment>
<accession>A0A2J6NP07</accession>
<dbReference type="GO" id="GO:0002098">
    <property type="term" value="P:tRNA wobble uridine modification"/>
    <property type="evidence" value="ECO:0007669"/>
    <property type="project" value="InterPro"/>
</dbReference>
<keyword evidence="9 12" id="KW-0520">NAD</keyword>
<evidence type="ECO:0000256" key="10">
    <source>
        <dbReference type="ARBA" id="ARBA00025948"/>
    </source>
</evidence>
<dbReference type="FunFam" id="3.50.50.60:FF:000063">
    <property type="entry name" value="tRNA uridine 5-carboxymethylaminomethyl modification enzyme MnmG"/>
    <property type="match status" value="1"/>
</dbReference>
<dbReference type="Gene3D" id="1.10.150.570">
    <property type="entry name" value="GidA associated domain, C-terminal subdomain"/>
    <property type="match status" value="1"/>
</dbReference>
<keyword evidence="7 12" id="KW-0819">tRNA processing</keyword>
<dbReference type="GO" id="GO:0005829">
    <property type="term" value="C:cytosol"/>
    <property type="evidence" value="ECO:0007669"/>
    <property type="project" value="TreeGrafter"/>
</dbReference>
<dbReference type="NCBIfam" id="TIGR00136">
    <property type="entry name" value="mnmG_gidA"/>
    <property type="match status" value="1"/>
</dbReference>
<dbReference type="PANTHER" id="PTHR11806:SF0">
    <property type="entry name" value="PROTEIN MTO1 HOMOLOG, MITOCHONDRIAL"/>
    <property type="match status" value="1"/>
</dbReference>
<dbReference type="InterPro" id="IPR047001">
    <property type="entry name" value="MnmG_C_subdom"/>
</dbReference>
<feature type="domain" description="tRNA uridine 5-carboxymethylaminomethyl modification enzyme C-terminal subdomain" evidence="13">
    <location>
        <begin position="563"/>
        <end position="634"/>
    </location>
</feature>
<protein>
    <recommendedName>
        <fullName evidence="4 12">tRNA uridine 5-carboxymethylaminomethyl modification enzyme MnmG</fullName>
    </recommendedName>
    <alternativeName>
        <fullName evidence="11 12">Glucose-inhibited division protein A</fullName>
    </alternativeName>
</protein>
<evidence type="ECO:0000256" key="12">
    <source>
        <dbReference type="HAMAP-Rule" id="MF_00129"/>
    </source>
</evidence>
<dbReference type="SMART" id="SM01228">
    <property type="entry name" value="GIDA_assoc_3"/>
    <property type="match status" value="1"/>
</dbReference>
<dbReference type="EMBL" id="PNFV01000002">
    <property type="protein sequence ID" value="PMB83050.1"/>
    <property type="molecule type" value="Genomic_DNA"/>
</dbReference>
<dbReference type="FunFam" id="3.50.50.60:FF:000002">
    <property type="entry name" value="tRNA uridine 5-carboxymethylaminomethyl modification enzyme MnmG"/>
    <property type="match status" value="1"/>
</dbReference>
<reference evidence="14 15" key="1">
    <citation type="submission" date="2017-09" db="EMBL/GenBank/DDBJ databases">
        <title>Bacterial strain isolated from the female urinary microbiota.</title>
        <authorList>
            <person name="Thomas-White K."/>
            <person name="Kumar N."/>
            <person name="Forster S."/>
            <person name="Putonti C."/>
            <person name="Lawley T."/>
            <person name="Wolfe A.J."/>
        </authorList>
    </citation>
    <scope>NUCLEOTIDE SEQUENCE [LARGE SCALE GENOMIC DNA]</scope>
    <source>
        <strain evidence="14 15">UMB0683</strain>
    </source>
</reference>
<dbReference type="RefSeq" id="WP_104688152.1">
    <property type="nucleotide sequence ID" value="NZ_PNFV01000002.1"/>
</dbReference>
<dbReference type="GO" id="GO:0050660">
    <property type="term" value="F:flavin adenine dinucleotide binding"/>
    <property type="evidence" value="ECO:0007669"/>
    <property type="project" value="UniProtKB-UniRule"/>
</dbReference>
<feature type="binding site" evidence="12">
    <location>
        <begin position="289"/>
        <end position="303"/>
    </location>
    <ligand>
        <name>NAD(+)</name>
        <dbReference type="ChEBI" id="CHEBI:57540"/>
    </ligand>
</feature>
<dbReference type="PRINTS" id="PR00368">
    <property type="entry name" value="FADPNR"/>
</dbReference>
<dbReference type="FunFam" id="1.10.10.1800:FF:000001">
    <property type="entry name" value="tRNA uridine 5-carboxymethylaminomethyl modification enzyme MnmG"/>
    <property type="match status" value="1"/>
</dbReference>
<organism evidence="14 15">
    <name type="scientific">Limosilactobacillus pontis</name>
    <dbReference type="NCBI Taxonomy" id="35787"/>
    <lineage>
        <taxon>Bacteria</taxon>
        <taxon>Bacillati</taxon>
        <taxon>Bacillota</taxon>
        <taxon>Bacilli</taxon>
        <taxon>Lactobacillales</taxon>
        <taxon>Lactobacillaceae</taxon>
        <taxon>Limosilactobacillus</taxon>
    </lineage>
</organism>
<dbReference type="InterPro" id="IPR020595">
    <property type="entry name" value="MnmG-rel_CS"/>
</dbReference>
<dbReference type="FunFam" id="1.10.150.570:FF:000001">
    <property type="entry name" value="tRNA uridine 5-carboxymethylaminomethyl modification enzyme MnmG"/>
    <property type="match status" value="1"/>
</dbReference>
<evidence type="ECO:0000256" key="6">
    <source>
        <dbReference type="ARBA" id="ARBA00022630"/>
    </source>
</evidence>
<evidence type="ECO:0000313" key="14">
    <source>
        <dbReference type="EMBL" id="PMB83050.1"/>
    </source>
</evidence>
<name>A0A2J6NP07_9LACO</name>
<evidence type="ECO:0000256" key="3">
    <source>
        <dbReference type="ARBA" id="ARBA00007653"/>
    </source>
</evidence>
<evidence type="ECO:0000256" key="1">
    <source>
        <dbReference type="ARBA" id="ARBA00001974"/>
    </source>
</evidence>
<comment type="subcellular location">
    <subcellularLocation>
        <location evidence="12">Cytoplasm</location>
    </subcellularLocation>
</comment>
<comment type="similarity">
    <text evidence="3 12">Belongs to the MnmG family.</text>
</comment>
<comment type="function">
    <text evidence="2 12">NAD-binding protein involved in the addition of a carboxymethylaminomethyl (cmnm) group at the wobble position (U34) of certain tRNAs, forming tRNA-cmnm(5)s(2)U34.</text>
</comment>
<dbReference type="InterPro" id="IPR026904">
    <property type="entry name" value="MnmG_C"/>
</dbReference>
<dbReference type="PROSITE" id="PS01281">
    <property type="entry name" value="GIDA_2"/>
    <property type="match status" value="1"/>
</dbReference>
<dbReference type="GO" id="GO:0030488">
    <property type="term" value="P:tRNA methylation"/>
    <property type="evidence" value="ECO:0007669"/>
    <property type="project" value="TreeGrafter"/>
</dbReference>
<dbReference type="OrthoDB" id="9815560at2"/>
<dbReference type="InterPro" id="IPR044920">
    <property type="entry name" value="MnmG_C_subdom_sf"/>
</dbReference>
<evidence type="ECO:0000313" key="15">
    <source>
        <dbReference type="Proteomes" id="UP000239920"/>
    </source>
</evidence>
<dbReference type="Gene3D" id="1.10.10.1800">
    <property type="entry name" value="tRNA uridine 5-carboxymethylaminomethyl modification enzyme MnmG/GidA"/>
    <property type="match status" value="1"/>
</dbReference>
<gene>
    <name evidence="12" type="primary">mnmG</name>
    <name evidence="12" type="synonym">gidA</name>
    <name evidence="14" type="ORF">CK797_02060</name>
</gene>
<dbReference type="PANTHER" id="PTHR11806">
    <property type="entry name" value="GLUCOSE INHIBITED DIVISION PROTEIN A"/>
    <property type="match status" value="1"/>
</dbReference>
<comment type="caution">
    <text evidence="14">The sequence shown here is derived from an EMBL/GenBank/DDBJ whole genome shotgun (WGS) entry which is preliminary data.</text>
</comment>
<keyword evidence="8 12" id="KW-0274">FAD</keyword>
<dbReference type="Proteomes" id="UP000239920">
    <property type="component" value="Unassembled WGS sequence"/>
</dbReference>
<dbReference type="Pfam" id="PF01134">
    <property type="entry name" value="GIDA"/>
    <property type="match status" value="1"/>
</dbReference>
<comment type="subunit">
    <text evidence="10 12">Homodimer. Heterotetramer of two MnmE and two MnmG subunits.</text>
</comment>
<dbReference type="AlphaFoldDB" id="A0A2J6NP07"/>
<evidence type="ECO:0000256" key="4">
    <source>
        <dbReference type="ARBA" id="ARBA00020461"/>
    </source>
</evidence>
<sequence length="647" mass="71636">MKSAESLKTSDAVQYEGGDYDVIVVGAGHAGSEAALAAARMGNKTLLVTISLEMVAFMPCNPSVGGPAKGIVVREIDALGGEMGHNIDKTYVQMRMLNTGKGPAVRALRAQADKHAYHRQMKLTIEREPNLTLRQATVDQLIVEDGVCKGVITNTGARYHAKTVVLTVGTAARGKIIIGELQYQSGPNNSKSAVKLSENLEALGFDLERFKTGTPPRVNGNTINFDETDIQPGDEEPHHFSFDTPDSQYISVSDQLACWLTYTNPTTHGIIRDNLDRAPMFSGMIKGVGPRYCPSIEDKIVRFADKSRHQVFLEPEGRDTDEYYLDGVSTSMPEEIQNKIVHSIKGLENAQLMRPGYAIEYDVVAPYQLHPTLETKIVKNLYTAGQTNGSSGYEEAAGQGLIAGINAGLRAQGKKPFVLKRSDAYIGVMIDDLVTKGTKEPYRLLTSRAEYRLILRHDNADFRLMEKGHAVGLVSDERLAKMEAKKAKVAAEIKRLKSIKLKPSDDKINTFIEQHGDNRLKDAVAAADLLKRPYFDYQTLLNFIPAPQGTLDRHVIEQVEIQLKYAGYIKKEEVKVERMKRMEAKRIPDDIDYEDIDGLATEGRQKLEKIRPETLAQASRISGVNPADIAILSVYVRQGKFSKKSEQ</sequence>
<dbReference type="InterPro" id="IPR036188">
    <property type="entry name" value="FAD/NAD-bd_sf"/>
</dbReference>